<sequence length="253" mass="27697">MTSTELIEVSMDIGQRLLQCGAETYRVEDAIFRICKSYDATEINVYAVPTTIITSLTRNNEAPITRVARIHKRSTNLGLLDQLNTLCRDVCREKLDYHSIKERLNLIDMHNVYPKYMICLATGGGAAFFTFLFGGGIIEAICSLITCVILWYMIECMKHIRTNTLFINIVGGFWIAATALLCYKLGIIKDYENMVIGSIMILVPGLALTNAIRDLIAGDIVAGITKFTEALLVAAGIAVGAAVPFSFAGLLGG</sequence>
<keyword evidence="3 7" id="KW-0812">Transmembrane</keyword>
<keyword evidence="5 7" id="KW-0472">Membrane</keyword>
<dbReference type="PANTHER" id="PTHR34390">
    <property type="entry name" value="UPF0442 PROTEIN YJJB-RELATED"/>
    <property type="match status" value="1"/>
</dbReference>
<dbReference type="GO" id="GO:0022857">
    <property type="term" value="F:transmembrane transporter activity"/>
    <property type="evidence" value="ECO:0007669"/>
    <property type="project" value="InterPro"/>
</dbReference>
<reference evidence="9" key="1">
    <citation type="journal article" date="2021" name="PeerJ">
        <title>Extensive microbial diversity within the chicken gut microbiome revealed by metagenomics and culture.</title>
        <authorList>
            <person name="Gilroy R."/>
            <person name="Ravi A."/>
            <person name="Getino M."/>
            <person name="Pursley I."/>
            <person name="Horton D.L."/>
            <person name="Alikhan N.F."/>
            <person name="Baker D."/>
            <person name="Gharbi K."/>
            <person name="Hall N."/>
            <person name="Watson M."/>
            <person name="Adriaenssens E.M."/>
            <person name="Foster-Nyarko E."/>
            <person name="Jarju S."/>
            <person name="Secka A."/>
            <person name="Antonio M."/>
            <person name="Oren A."/>
            <person name="Chaudhuri R.R."/>
            <person name="La Ragione R."/>
            <person name="Hildebrand F."/>
            <person name="Pallen M.J."/>
        </authorList>
    </citation>
    <scope>NUCLEOTIDE SEQUENCE</scope>
    <source>
        <strain evidence="9">CHK193-4272</strain>
    </source>
</reference>
<evidence type="ECO:0000256" key="3">
    <source>
        <dbReference type="ARBA" id="ARBA00022692"/>
    </source>
</evidence>
<name>A0A9D1PIM3_9FIRM</name>
<keyword evidence="2" id="KW-1003">Cell membrane</keyword>
<dbReference type="GO" id="GO:0015744">
    <property type="term" value="P:succinate transport"/>
    <property type="evidence" value="ECO:0007669"/>
    <property type="project" value="TreeGrafter"/>
</dbReference>
<comment type="subcellular location">
    <subcellularLocation>
        <location evidence="1">Cell membrane</location>
        <topology evidence="1">Multi-pass membrane protein</topology>
    </subcellularLocation>
</comment>
<keyword evidence="4 7" id="KW-1133">Transmembrane helix</keyword>
<feature type="domain" description="Threonine/serine exporter-like N-terminal" evidence="8">
    <location>
        <begin position="9"/>
        <end position="247"/>
    </location>
</feature>
<feature type="transmembrane region" description="Helical" evidence="7">
    <location>
        <begin position="165"/>
        <end position="188"/>
    </location>
</feature>
<feature type="transmembrane region" description="Helical" evidence="7">
    <location>
        <begin position="126"/>
        <end position="153"/>
    </location>
</feature>
<dbReference type="Pfam" id="PF06738">
    <property type="entry name" value="ThrE"/>
    <property type="match status" value="1"/>
</dbReference>
<dbReference type="AlphaFoldDB" id="A0A9D1PIM3"/>
<evidence type="ECO:0000313" key="10">
    <source>
        <dbReference type="Proteomes" id="UP000886808"/>
    </source>
</evidence>
<evidence type="ECO:0000256" key="6">
    <source>
        <dbReference type="ARBA" id="ARBA00034125"/>
    </source>
</evidence>
<evidence type="ECO:0000259" key="8">
    <source>
        <dbReference type="Pfam" id="PF06738"/>
    </source>
</evidence>
<reference evidence="9" key="2">
    <citation type="submission" date="2021-04" db="EMBL/GenBank/DDBJ databases">
        <authorList>
            <person name="Gilroy R."/>
        </authorList>
    </citation>
    <scope>NUCLEOTIDE SEQUENCE</scope>
    <source>
        <strain evidence="9">CHK193-4272</strain>
    </source>
</reference>
<organism evidence="9 10">
    <name type="scientific">Candidatus Butyricicoccus avistercoris</name>
    <dbReference type="NCBI Taxonomy" id="2838518"/>
    <lineage>
        <taxon>Bacteria</taxon>
        <taxon>Bacillati</taxon>
        <taxon>Bacillota</taxon>
        <taxon>Clostridia</taxon>
        <taxon>Eubacteriales</taxon>
        <taxon>Butyricicoccaceae</taxon>
        <taxon>Butyricicoccus</taxon>
    </lineage>
</organism>
<dbReference type="InterPro" id="IPR050539">
    <property type="entry name" value="ThrE_Dicarb/AminoAcid_Exp"/>
</dbReference>
<evidence type="ECO:0000256" key="7">
    <source>
        <dbReference type="SAM" id="Phobius"/>
    </source>
</evidence>
<dbReference type="GO" id="GO:0005886">
    <property type="term" value="C:plasma membrane"/>
    <property type="evidence" value="ECO:0007669"/>
    <property type="project" value="UniProtKB-SubCell"/>
</dbReference>
<evidence type="ECO:0000256" key="4">
    <source>
        <dbReference type="ARBA" id="ARBA00022989"/>
    </source>
</evidence>
<dbReference type="PANTHER" id="PTHR34390:SF2">
    <property type="entry name" value="SUCCINATE TRANSPORTER SUBUNIT YJJP-RELATED"/>
    <property type="match status" value="1"/>
</dbReference>
<dbReference type="Proteomes" id="UP000886808">
    <property type="component" value="Unassembled WGS sequence"/>
</dbReference>
<dbReference type="EMBL" id="DXIE01000021">
    <property type="protein sequence ID" value="HIV61792.1"/>
    <property type="molecule type" value="Genomic_DNA"/>
</dbReference>
<proteinExistence type="inferred from homology"/>
<evidence type="ECO:0000256" key="2">
    <source>
        <dbReference type="ARBA" id="ARBA00022475"/>
    </source>
</evidence>
<evidence type="ECO:0000256" key="1">
    <source>
        <dbReference type="ARBA" id="ARBA00004651"/>
    </source>
</evidence>
<evidence type="ECO:0000256" key="5">
    <source>
        <dbReference type="ARBA" id="ARBA00023136"/>
    </source>
</evidence>
<accession>A0A9D1PIM3</accession>
<feature type="transmembrane region" description="Helical" evidence="7">
    <location>
        <begin position="232"/>
        <end position="251"/>
    </location>
</feature>
<dbReference type="InterPro" id="IPR010619">
    <property type="entry name" value="ThrE-like_N"/>
</dbReference>
<gene>
    <name evidence="9" type="ORF">H9746_02950</name>
</gene>
<evidence type="ECO:0000313" key="9">
    <source>
        <dbReference type="EMBL" id="HIV61792.1"/>
    </source>
</evidence>
<comment type="caution">
    <text evidence="9">The sequence shown here is derived from an EMBL/GenBank/DDBJ whole genome shotgun (WGS) entry which is preliminary data.</text>
</comment>
<feature type="transmembrane region" description="Helical" evidence="7">
    <location>
        <begin position="194"/>
        <end position="212"/>
    </location>
</feature>
<comment type="similarity">
    <text evidence="6">Belongs to the ThrE exporter (TC 2.A.79) family.</text>
</comment>
<protein>
    <submittedName>
        <fullName evidence="9">Threonine/serine exporter family protein</fullName>
    </submittedName>
</protein>